<evidence type="ECO:0000313" key="6">
    <source>
        <dbReference type="Proteomes" id="UP000510897"/>
    </source>
</evidence>
<evidence type="ECO:0000313" key="3">
    <source>
        <dbReference type="EMBL" id="QLF86066.1"/>
    </source>
</evidence>
<dbReference type="GeneID" id="30308065"/>
<evidence type="ECO:0000313" key="2">
    <source>
        <dbReference type="EMBL" id="AOV62201.1"/>
    </source>
</evidence>
<dbReference type="Proteomes" id="UP000226384">
    <property type="component" value="Segment"/>
</dbReference>
<evidence type="ECO:0000313" key="1">
    <source>
        <dbReference type="EMBL" id="AOV61935.1"/>
    </source>
</evidence>
<dbReference type="EMBL" id="KU686213">
    <property type="protein sequence ID" value="AOV62201.1"/>
    <property type="molecule type" value="Genomic_DNA"/>
</dbReference>
<organism evidence="1 4">
    <name type="scientific">Synechococcus phage S-CAM7</name>
    <dbReference type="NCBI Taxonomy" id="1883368"/>
    <lineage>
        <taxon>Viruses</taxon>
        <taxon>Duplodnaviria</taxon>
        <taxon>Heunggongvirae</taxon>
        <taxon>Uroviricota</taxon>
        <taxon>Caudoviricetes</taxon>
        <taxon>Pantevenvirales</taxon>
        <taxon>Kyanoviridae</taxon>
        <taxon>Mazuvirus</taxon>
        <taxon>Mazuvirus scam7</taxon>
    </lineage>
</organism>
<name>A0A1D8KTG0_9CAUD</name>
<reference evidence="3 6" key="2">
    <citation type="submission" date="2020-06" db="EMBL/GenBank/DDBJ databases">
        <authorList>
            <person name="Puxty R.J."/>
            <person name="Weihe C."/>
            <person name="Marston M.F."/>
            <person name="Martiny J.B.H."/>
        </authorList>
    </citation>
    <scope>NUCLEOTIDE SEQUENCE [LARGE SCALE GENOMIC DNA]</scope>
    <source>
        <strain evidence="3">0809CC03</strain>
    </source>
</reference>
<evidence type="ECO:0000313" key="4">
    <source>
        <dbReference type="Proteomes" id="UP000203902"/>
    </source>
</evidence>
<gene>
    <name evidence="1" type="ORF">C490910_011</name>
    <name evidence="3" type="ORF">CC030809_00010</name>
    <name evidence="2" type="ORF">S420910_011</name>
</gene>
<dbReference type="RefSeq" id="YP_009322944.1">
    <property type="nucleotide sequence ID" value="NC_031927.1"/>
</dbReference>
<accession>A0A1D8KTG0</accession>
<dbReference type="KEGG" id="vg:30308065"/>
<reference evidence="3 6" key="3">
    <citation type="submission" date="2020-07" db="EMBL/GenBank/DDBJ databases">
        <title>Signatures of coevolution in a cyanophage population.</title>
        <authorList>
            <person name="Abebe J."/>
        </authorList>
    </citation>
    <scope>NUCLEOTIDE SEQUENCE [LARGE SCALE GENOMIC DNA]</scope>
    <source>
        <strain evidence="3">0809CC03</strain>
    </source>
</reference>
<reference evidence="4 5" key="1">
    <citation type="journal article" date="2016" name="Virology">
        <title>The genomic content and context of auxiliary metabolic genes in marine cyanomyoviruses.</title>
        <authorList>
            <person name="Crummett L.T."/>
            <person name="Puxty R.J."/>
            <person name="Weihe C."/>
            <person name="Marston M.F."/>
            <person name="Martiny J.B."/>
        </authorList>
    </citation>
    <scope>NUCLEOTIDE SEQUENCE [LARGE SCALE GENOMIC DNA]</scope>
    <source>
        <strain evidence="1">0910CC49</strain>
        <strain evidence="2">0910SB42</strain>
    </source>
</reference>
<dbReference type="Proteomes" id="UP000203902">
    <property type="component" value="Segment"/>
</dbReference>
<sequence length="439" mass="49355">MSTKPSLYKILTIKKGDRDADFRLAAVSIDFYEDIMCPTVSCTIQIANSGGVIKSEETGEKVSLYEGMKIRSGEEVQILIAANSPTNEDLDYSTTKPLYVNRISGLIRDDNSEFFKMHLISREAYDNEVTFLEKQYPEGVPASNHVTDILNDSFIFPSENDIEQTTNEFGFWGNQMKPFDALLKIASKSTSGVGLNESAGFFFYQTRRGFSFKSIDTLVSQSVNVPKYVYTQYNVNSVDFKPVGDLESLDYKITSFVINETGNMIADLRKGTFSSSRRIFDPLTFNIQVDDNFTGNDYSRVKTLGEAFSEGQDTSIGGVDLSKFPSQIIMDTRDIGTANAGVSRKDNQDPKLFVSQRKMRYNTLFSQSITIQVPLNTRLHAGDLVECVFPSIGDSEVTQPDRTQISGIYMIKELCHHYDTQASYTSMMLIRDTFGERQK</sequence>
<dbReference type="Proteomes" id="UP000510897">
    <property type="component" value="Segment"/>
</dbReference>
<protein>
    <submittedName>
        <fullName evidence="1">Uncharacterized protein</fullName>
    </submittedName>
</protein>
<dbReference type="EMBL" id="KU686212">
    <property type="protein sequence ID" value="AOV61935.1"/>
    <property type="molecule type" value="Genomic_DNA"/>
</dbReference>
<dbReference type="OrthoDB" id="13640at10239"/>
<evidence type="ECO:0000313" key="5">
    <source>
        <dbReference type="Proteomes" id="UP000226384"/>
    </source>
</evidence>
<dbReference type="EMBL" id="MT586120">
    <property type="protein sequence ID" value="QLF86066.1"/>
    <property type="molecule type" value="Genomic_DNA"/>
</dbReference>
<proteinExistence type="predicted"/>
<keyword evidence="4" id="KW-1185">Reference proteome</keyword>